<organism evidence="1 2">
    <name type="scientific">Microvirga aerophila</name>
    <dbReference type="NCBI Taxonomy" id="670291"/>
    <lineage>
        <taxon>Bacteria</taxon>
        <taxon>Pseudomonadati</taxon>
        <taxon>Pseudomonadota</taxon>
        <taxon>Alphaproteobacteria</taxon>
        <taxon>Hyphomicrobiales</taxon>
        <taxon>Methylobacteriaceae</taxon>
        <taxon>Microvirga</taxon>
    </lineage>
</organism>
<sequence length="61" mass="6747">MLNASGKQTLVQRIGTPVHAGEEVLPAIERSVWSVSWVPAAFAFQRRPQFPQAGFNLKAVR</sequence>
<comment type="caution">
    <text evidence="1">The sequence shown here is derived from an EMBL/GenBank/DDBJ whole genome shotgun (WGS) entry which is preliminary data.</text>
</comment>
<name>A0A512C1Z4_9HYPH</name>
<accession>A0A512C1Z4</accession>
<dbReference type="EMBL" id="BJYU01000166">
    <property type="protein sequence ID" value="GEO18213.1"/>
    <property type="molecule type" value="Genomic_DNA"/>
</dbReference>
<evidence type="ECO:0000313" key="2">
    <source>
        <dbReference type="Proteomes" id="UP000321085"/>
    </source>
</evidence>
<dbReference type="Proteomes" id="UP000321085">
    <property type="component" value="Unassembled WGS sequence"/>
</dbReference>
<dbReference type="RefSeq" id="WP_114189064.1">
    <property type="nucleotide sequence ID" value="NZ_BJYU01000166.1"/>
</dbReference>
<proteinExistence type="predicted"/>
<dbReference type="AlphaFoldDB" id="A0A512C1Z4"/>
<protein>
    <submittedName>
        <fullName evidence="1">Uncharacterized protein</fullName>
    </submittedName>
</protein>
<reference evidence="1 2" key="1">
    <citation type="submission" date="2019-07" db="EMBL/GenBank/DDBJ databases">
        <title>Whole genome shotgun sequence of Microvirga aerophila NBRC 106136.</title>
        <authorList>
            <person name="Hosoyama A."/>
            <person name="Uohara A."/>
            <person name="Ohji S."/>
            <person name="Ichikawa N."/>
        </authorList>
    </citation>
    <scope>NUCLEOTIDE SEQUENCE [LARGE SCALE GENOMIC DNA]</scope>
    <source>
        <strain evidence="1 2">NBRC 106136</strain>
    </source>
</reference>
<keyword evidence="2" id="KW-1185">Reference proteome</keyword>
<evidence type="ECO:0000313" key="1">
    <source>
        <dbReference type="EMBL" id="GEO18213.1"/>
    </source>
</evidence>
<gene>
    <name evidence="1" type="ORF">MAE02_59090</name>
</gene>